<feature type="domain" description="Homeodomain phBC6A51-type" evidence="1">
    <location>
        <begin position="18"/>
        <end position="115"/>
    </location>
</feature>
<evidence type="ECO:0000259" key="1">
    <source>
        <dbReference type="Pfam" id="PF13022"/>
    </source>
</evidence>
<dbReference type="InterPro" id="IPR024978">
    <property type="entry name" value="Homeodomain_phBC6A51-type"/>
</dbReference>
<evidence type="ECO:0000313" key="3">
    <source>
        <dbReference type="Proteomes" id="UP000248066"/>
    </source>
</evidence>
<dbReference type="Proteomes" id="UP000248066">
    <property type="component" value="Unassembled WGS sequence"/>
</dbReference>
<protein>
    <recommendedName>
        <fullName evidence="1">Homeodomain phBC6A51-type domain-containing protein</fullName>
    </recommendedName>
</protein>
<keyword evidence="3" id="KW-1185">Reference proteome</keyword>
<gene>
    <name evidence="2" type="ORF">CR205_11190</name>
</gene>
<reference evidence="2 3" key="1">
    <citation type="submission" date="2017-10" db="EMBL/GenBank/DDBJ databases">
        <title>Bacillus sp. nov., a halophilic bacterium isolated from a Yangshapao Lake.</title>
        <authorList>
            <person name="Wang H."/>
        </authorList>
    </citation>
    <scope>NUCLEOTIDE SEQUENCE [LARGE SCALE GENOMIC DNA]</scope>
    <source>
        <strain evidence="2 3">YSP-3</strain>
    </source>
</reference>
<comment type="caution">
    <text evidence="2">The sequence shown here is derived from an EMBL/GenBank/DDBJ whole genome shotgun (WGS) entry which is preliminary data.</text>
</comment>
<dbReference type="AlphaFoldDB" id="A0A2W0HE00"/>
<dbReference type="Gene3D" id="1.10.10.60">
    <property type="entry name" value="Homeodomain-like"/>
    <property type="match status" value="1"/>
</dbReference>
<dbReference type="EMBL" id="PDOF01000001">
    <property type="protein sequence ID" value="PYZ99091.1"/>
    <property type="molecule type" value="Genomic_DNA"/>
</dbReference>
<accession>A0A2W0HE00</accession>
<dbReference type="InterPro" id="IPR009057">
    <property type="entry name" value="Homeodomain-like_sf"/>
</dbReference>
<name>A0A2W0HE00_9BACI</name>
<organism evidence="2 3">
    <name type="scientific">Alteribacter lacisalsi</name>
    <dbReference type="NCBI Taxonomy" id="2045244"/>
    <lineage>
        <taxon>Bacteria</taxon>
        <taxon>Bacillati</taxon>
        <taxon>Bacillota</taxon>
        <taxon>Bacilli</taxon>
        <taxon>Bacillales</taxon>
        <taxon>Bacillaceae</taxon>
        <taxon>Alteribacter</taxon>
    </lineage>
</organism>
<dbReference type="Pfam" id="PF13022">
    <property type="entry name" value="HTH_Tnp_1_2"/>
    <property type="match status" value="1"/>
</dbReference>
<dbReference type="SUPFAM" id="SSF46689">
    <property type="entry name" value="Homeodomain-like"/>
    <property type="match status" value="1"/>
</dbReference>
<evidence type="ECO:0000313" key="2">
    <source>
        <dbReference type="EMBL" id="PYZ99091.1"/>
    </source>
</evidence>
<dbReference type="RefSeq" id="WP_110519554.1">
    <property type="nucleotide sequence ID" value="NZ_PDOF01000001.1"/>
</dbReference>
<proteinExistence type="predicted"/>
<dbReference type="OrthoDB" id="2871578at2"/>
<sequence length="156" mass="17784">MNSTAMKLLNSVDKPERLTERQAVIARKLAMSQMNENHSIEQFCKANGMSTKTLYAWKDEVPEFEHYLNQLSDAIVPEDERKAFQKIKKKIMAIADKKSPSEKEINLFLDTFSYVAEADKRERARALGIDSGNGNTGSDNMSIEDKKNVLLKRLKD</sequence>